<keyword evidence="1" id="KW-0808">Transferase</keyword>
<feature type="domain" description="ANTAR" evidence="5">
    <location>
        <begin position="173"/>
        <end position="234"/>
    </location>
</feature>
<evidence type="ECO:0000313" key="6">
    <source>
        <dbReference type="EMBL" id="BCJ39279.1"/>
    </source>
</evidence>
<dbReference type="Pfam" id="PF01590">
    <property type="entry name" value="GAF"/>
    <property type="match status" value="1"/>
</dbReference>
<dbReference type="RefSeq" id="WP_203965178.1">
    <property type="nucleotide sequence ID" value="NZ_AP023355.1"/>
</dbReference>
<dbReference type="PIRSF" id="PIRSF036625">
    <property type="entry name" value="GAF_ANTAR"/>
    <property type="match status" value="1"/>
</dbReference>
<reference evidence="6 7" key="1">
    <citation type="submission" date="2020-08" db="EMBL/GenBank/DDBJ databases">
        <title>Whole genome shotgun sequence of Actinocatenispora thailandica NBRC 105041.</title>
        <authorList>
            <person name="Komaki H."/>
            <person name="Tamura T."/>
        </authorList>
    </citation>
    <scope>NUCLEOTIDE SEQUENCE [LARGE SCALE GENOMIC DNA]</scope>
    <source>
        <strain evidence="6 7">NBRC 105041</strain>
    </source>
</reference>
<evidence type="ECO:0000256" key="3">
    <source>
        <dbReference type="ARBA" id="ARBA00023015"/>
    </source>
</evidence>
<dbReference type="GO" id="GO:0003723">
    <property type="term" value="F:RNA binding"/>
    <property type="evidence" value="ECO:0007669"/>
    <property type="project" value="InterPro"/>
</dbReference>
<dbReference type="PROSITE" id="PS50921">
    <property type="entry name" value="ANTAR"/>
    <property type="match status" value="1"/>
</dbReference>
<dbReference type="KEGG" id="atl:Athai_67820"/>
<evidence type="ECO:0000256" key="4">
    <source>
        <dbReference type="ARBA" id="ARBA00023163"/>
    </source>
</evidence>
<protein>
    <submittedName>
        <fullName evidence="6">Transcriptional regulator</fullName>
    </submittedName>
</protein>
<dbReference type="InterPro" id="IPR029016">
    <property type="entry name" value="GAF-like_dom_sf"/>
</dbReference>
<accession>A0A7R7DWY8</accession>
<evidence type="ECO:0000256" key="2">
    <source>
        <dbReference type="ARBA" id="ARBA00022777"/>
    </source>
</evidence>
<dbReference type="InterPro" id="IPR005561">
    <property type="entry name" value="ANTAR"/>
</dbReference>
<keyword evidence="7" id="KW-1185">Reference proteome</keyword>
<keyword evidence="2" id="KW-0418">Kinase</keyword>
<dbReference type="Gene3D" id="3.30.450.40">
    <property type="match status" value="1"/>
</dbReference>
<sequence length="249" mass="26891">MTDPGRDRPTWEQRSSQAFVALADTLVAGFDITTHVTMLSQRCTDLLAADTAAVLLRGPHGDLRLAATAGHRADLLARFVETTGDGPHLDCDRSGEPVSCLDLATERARWPRFRTAAVGYGFHAAHTLPMRLRDRTIGVVLLLNTAPRAVDAAWLGQALADVATVGILQQRTIDQGRQVAAQLETALTSRIIIEQAKGVLAEHGNVSMDEAFDQLRGYARSHQQRLATLAHLVAAGTADLGAILAHQRR</sequence>
<proteinExistence type="predicted"/>
<dbReference type="InterPro" id="IPR011006">
    <property type="entry name" value="CheY-like_superfamily"/>
</dbReference>
<dbReference type="EMBL" id="AP023355">
    <property type="protein sequence ID" value="BCJ39279.1"/>
    <property type="molecule type" value="Genomic_DNA"/>
</dbReference>
<keyword evidence="4" id="KW-0804">Transcription</keyword>
<evidence type="ECO:0000259" key="5">
    <source>
        <dbReference type="PROSITE" id="PS50921"/>
    </source>
</evidence>
<dbReference type="GO" id="GO:0016301">
    <property type="term" value="F:kinase activity"/>
    <property type="evidence" value="ECO:0007669"/>
    <property type="project" value="UniProtKB-KW"/>
</dbReference>
<dbReference type="InterPro" id="IPR036388">
    <property type="entry name" value="WH-like_DNA-bd_sf"/>
</dbReference>
<dbReference type="Pfam" id="PF03861">
    <property type="entry name" value="ANTAR"/>
    <property type="match status" value="1"/>
</dbReference>
<evidence type="ECO:0000256" key="1">
    <source>
        <dbReference type="ARBA" id="ARBA00022679"/>
    </source>
</evidence>
<gene>
    <name evidence="6" type="ORF">Athai_67820</name>
</gene>
<dbReference type="InterPro" id="IPR003018">
    <property type="entry name" value="GAF"/>
</dbReference>
<dbReference type="SUPFAM" id="SSF52172">
    <property type="entry name" value="CheY-like"/>
    <property type="match status" value="1"/>
</dbReference>
<organism evidence="6 7">
    <name type="scientific">Actinocatenispora thailandica</name>
    <dbReference type="NCBI Taxonomy" id="227318"/>
    <lineage>
        <taxon>Bacteria</taxon>
        <taxon>Bacillati</taxon>
        <taxon>Actinomycetota</taxon>
        <taxon>Actinomycetes</taxon>
        <taxon>Micromonosporales</taxon>
        <taxon>Micromonosporaceae</taxon>
        <taxon>Actinocatenispora</taxon>
    </lineage>
</organism>
<dbReference type="InterPro" id="IPR012074">
    <property type="entry name" value="GAF_ANTAR"/>
</dbReference>
<name>A0A7R7DWY8_9ACTN</name>
<dbReference type="SMART" id="SM01012">
    <property type="entry name" value="ANTAR"/>
    <property type="match status" value="1"/>
</dbReference>
<dbReference type="Proteomes" id="UP000611640">
    <property type="component" value="Chromosome"/>
</dbReference>
<dbReference type="AlphaFoldDB" id="A0A7R7DWY8"/>
<dbReference type="Gene3D" id="1.10.10.10">
    <property type="entry name" value="Winged helix-like DNA-binding domain superfamily/Winged helix DNA-binding domain"/>
    <property type="match status" value="1"/>
</dbReference>
<dbReference type="SUPFAM" id="SSF55781">
    <property type="entry name" value="GAF domain-like"/>
    <property type="match status" value="1"/>
</dbReference>
<evidence type="ECO:0000313" key="7">
    <source>
        <dbReference type="Proteomes" id="UP000611640"/>
    </source>
</evidence>
<keyword evidence="3" id="KW-0805">Transcription regulation</keyword>